<feature type="compositionally biased region" description="Low complexity" evidence="2">
    <location>
        <begin position="301"/>
        <end position="312"/>
    </location>
</feature>
<comment type="similarity">
    <text evidence="1">Belongs to the cullin family.</text>
</comment>
<dbReference type="InterPro" id="IPR057975">
    <property type="entry name" value="TPR_ANAPC2"/>
</dbReference>
<proteinExistence type="inferred from homology"/>
<evidence type="ECO:0000313" key="5">
    <source>
        <dbReference type="EMBL" id="CAH7688195.1"/>
    </source>
</evidence>
<dbReference type="SUPFAM" id="SSF75632">
    <property type="entry name" value="Cullin homology domain"/>
    <property type="match status" value="1"/>
</dbReference>
<dbReference type="Proteomes" id="UP001153365">
    <property type="component" value="Unassembled WGS sequence"/>
</dbReference>
<dbReference type="EMBL" id="CALTRL010005963">
    <property type="protein sequence ID" value="CAH7688195.1"/>
    <property type="molecule type" value="Genomic_DNA"/>
</dbReference>
<evidence type="ECO:0000313" key="6">
    <source>
        <dbReference type="Proteomes" id="UP001153365"/>
    </source>
</evidence>
<dbReference type="GO" id="GO:0007091">
    <property type="term" value="P:metaphase/anaphase transition of mitotic cell cycle"/>
    <property type="evidence" value="ECO:0007669"/>
    <property type="project" value="TreeGrafter"/>
</dbReference>
<dbReference type="PANTHER" id="PTHR45957">
    <property type="entry name" value="ANAPHASE-PROMOTING COMPLEX SUBUNIT 2"/>
    <property type="match status" value="1"/>
</dbReference>
<keyword evidence="6" id="KW-1185">Reference proteome</keyword>
<comment type="caution">
    <text evidence="5">The sequence shown here is derived from an EMBL/GenBank/DDBJ whole genome shotgun (WGS) entry which is preliminary data.</text>
</comment>
<reference evidence="5" key="1">
    <citation type="submission" date="2022-06" db="EMBL/GenBank/DDBJ databases">
        <authorList>
            <consortium name="SYNGENTA / RWTH Aachen University"/>
        </authorList>
    </citation>
    <scope>NUCLEOTIDE SEQUENCE</scope>
</reference>
<dbReference type="GO" id="GO:0006511">
    <property type="term" value="P:ubiquitin-dependent protein catabolic process"/>
    <property type="evidence" value="ECO:0007669"/>
    <property type="project" value="InterPro"/>
</dbReference>
<dbReference type="InterPro" id="IPR044554">
    <property type="entry name" value="ANAPC2"/>
</dbReference>
<gene>
    <name evidence="5" type="ORF">PPACK8108_LOCUS23125</name>
</gene>
<feature type="non-terminal residue" evidence="5">
    <location>
        <position position="1"/>
    </location>
</feature>
<organism evidence="5 6">
    <name type="scientific">Phakopsora pachyrhizi</name>
    <name type="common">Asian soybean rust disease fungus</name>
    <dbReference type="NCBI Taxonomy" id="170000"/>
    <lineage>
        <taxon>Eukaryota</taxon>
        <taxon>Fungi</taxon>
        <taxon>Dikarya</taxon>
        <taxon>Basidiomycota</taxon>
        <taxon>Pucciniomycotina</taxon>
        <taxon>Pucciniomycetes</taxon>
        <taxon>Pucciniales</taxon>
        <taxon>Phakopsoraceae</taxon>
        <taxon>Phakopsora</taxon>
    </lineage>
</organism>
<keyword evidence="3" id="KW-0732">Signal</keyword>
<feature type="signal peptide" evidence="3">
    <location>
        <begin position="1"/>
        <end position="19"/>
    </location>
</feature>
<evidence type="ECO:0000256" key="3">
    <source>
        <dbReference type="SAM" id="SignalP"/>
    </source>
</evidence>
<dbReference type="InterPro" id="IPR059120">
    <property type="entry name" value="Cullin-like_AB"/>
</dbReference>
<protein>
    <submittedName>
        <fullName evidence="5">Anaphase-promoting complex subunit 2</fullName>
    </submittedName>
</protein>
<dbReference type="InterPro" id="IPR016158">
    <property type="entry name" value="Cullin_homology"/>
</dbReference>
<sequence>KLIGRWHMIFLAWYEPLGALTPEDASAYTLYSKHFYSLLLPCLPKDFPSALKDLFTADLMKPAVLFIPSSHHFPHTPIQQLSALGLLSRFQPILFSVGYDAIDRRIETTCKGEWTQSSESSLEGMLNWFRKDIGLWLLKLLEAADGRLPQGSGKTARERVIELMKPAMSRFEYHIYKSLSELRIGELFDIIIEFPDTVPVLHDLRICLTKTDQRALLVKKLCESNSRRLLHPGADTQDIITQYISLIKALRLLDPPGVLLSCVAHPVRAYLSRSREDTIRCIVTSLVEPGHSLGDELDRTSNSNQNNQFSNSEFPLQEEGDYGSVSWLPDPVDAPAGYKDGLKDDVIESLVSIYETRDGFFKELQNLLASRLLNKTFEQAYKRQKVDRILRWKSQLGSVSIAVELEDRTLNLEVSTLQASVIELFSKSYKYTVEQLKKKLRLKSSKGMSLLRNTLYFWSNLEVLKEIEPGLWRLFETRKSFVASNARTSRHGERSISSMLLLFGREKEQVRRRGLLFFLPPSV</sequence>
<feature type="chain" id="PRO_5043975985" evidence="3">
    <location>
        <begin position="20"/>
        <end position="523"/>
    </location>
</feature>
<evidence type="ECO:0000256" key="1">
    <source>
        <dbReference type="PROSITE-ProRule" id="PRU00330"/>
    </source>
</evidence>
<accession>A0AAV0BPP8</accession>
<dbReference type="Pfam" id="PF26557">
    <property type="entry name" value="Cullin_AB"/>
    <property type="match status" value="1"/>
</dbReference>
<dbReference type="Gene3D" id="3.30.230.130">
    <property type="entry name" value="Cullin, Chain C, Domain 2"/>
    <property type="match status" value="1"/>
</dbReference>
<dbReference type="PANTHER" id="PTHR45957:SF1">
    <property type="entry name" value="ANAPHASE-PROMOTING COMPLEX SUBUNIT 2"/>
    <property type="match status" value="1"/>
</dbReference>
<evidence type="ECO:0000259" key="4">
    <source>
        <dbReference type="PROSITE" id="PS50069"/>
    </source>
</evidence>
<dbReference type="Pfam" id="PF25773">
    <property type="entry name" value="TPR_ANAPC2"/>
    <property type="match status" value="1"/>
</dbReference>
<dbReference type="AlphaFoldDB" id="A0AAV0BPP8"/>
<feature type="domain" description="Cullin family profile" evidence="4">
    <location>
        <begin position="377"/>
        <end position="455"/>
    </location>
</feature>
<feature type="region of interest" description="Disordered" evidence="2">
    <location>
        <begin position="293"/>
        <end position="315"/>
    </location>
</feature>
<name>A0AAV0BPP8_PHAPC</name>
<dbReference type="GO" id="GO:0031625">
    <property type="term" value="F:ubiquitin protein ligase binding"/>
    <property type="evidence" value="ECO:0007669"/>
    <property type="project" value="InterPro"/>
</dbReference>
<evidence type="ECO:0000256" key="2">
    <source>
        <dbReference type="SAM" id="MobiDB-lite"/>
    </source>
</evidence>
<dbReference type="PROSITE" id="PS50069">
    <property type="entry name" value="CULLIN_2"/>
    <property type="match status" value="1"/>
</dbReference>
<dbReference type="GO" id="GO:0070979">
    <property type="term" value="P:protein K11-linked ubiquitination"/>
    <property type="evidence" value="ECO:0007669"/>
    <property type="project" value="TreeGrafter"/>
</dbReference>
<dbReference type="InterPro" id="IPR036317">
    <property type="entry name" value="Cullin_homology_sf"/>
</dbReference>
<dbReference type="GO" id="GO:0005680">
    <property type="term" value="C:anaphase-promoting complex"/>
    <property type="evidence" value="ECO:0007669"/>
    <property type="project" value="TreeGrafter"/>
</dbReference>